<name>A0A9Q3BVH5_9BASI</name>
<sequence>MKPQKTITLRPAIDSQTIPEDYGAASRRVEDFDWKLLLMNPKPLIPLVVTPLVLSNGIIPNIPGPTLGDPVTPWQTHWHSPEVPILVSRKDGRLGKLKRNLVAQDDVDTDAEGSDEIYEEEFEITTPIHRRRMVSTSPSPFKANTTTHEMIRSPIHLNLQLNLQQGHPHLLLPPPILNYLRPRRKLLMKIPGFLNLEKPSRNADEDYL</sequence>
<keyword evidence="2" id="KW-1185">Reference proteome</keyword>
<reference evidence="1" key="1">
    <citation type="submission" date="2021-03" db="EMBL/GenBank/DDBJ databases">
        <title>Draft genome sequence of rust myrtle Austropuccinia psidii MF-1, a brazilian biotype.</title>
        <authorList>
            <person name="Quecine M.C."/>
            <person name="Pachon D.M.R."/>
            <person name="Bonatelli M.L."/>
            <person name="Correr F.H."/>
            <person name="Franceschini L.M."/>
            <person name="Leite T.F."/>
            <person name="Margarido G.R.A."/>
            <person name="Almeida C.A."/>
            <person name="Ferrarezi J.A."/>
            <person name="Labate C.A."/>
        </authorList>
    </citation>
    <scope>NUCLEOTIDE SEQUENCE</scope>
    <source>
        <strain evidence="1">MF-1</strain>
    </source>
</reference>
<evidence type="ECO:0000313" key="2">
    <source>
        <dbReference type="Proteomes" id="UP000765509"/>
    </source>
</evidence>
<proteinExistence type="predicted"/>
<dbReference type="EMBL" id="AVOT02002904">
    <property type="protein sequence ID" value="MBW0471905.1"/>
    <property type="molecule type" value="Genomic_DNA"/>
</dbReference>
<gene>
    <name evidence="1" type="ORF">O181_011620</name>
</gene>
<organism evidence="1 2">
    <name type="scientific">Austropuccinia psidii MF-1</name>
    <dbReference type="NCBI Taxonomy" id="1389203"/>
    <lineage>
        <taxon>Eukaryota</taxon>
        <taxon>Fungi</taxon>
        <taxon>Dikarya</taxon>
        <taxon>Basidiomycota</taxon>
        <taxon>Pucciniomycotina</taxon>
        <taxon>Pucciniomycetes</taxon>
        <taxon>Pucciniales</taxon>
        <taxon>Sphaerophragmiaceae</taxon>
        <taxon>Austropuccinia</taxon>
    </lineage>
</organism>
<protein>
    <submittedName>
        <fullName evidence="1">Uncharacterized protein</fullName>
    </submittedName>
</protein>
<evidence type="ECO:0000313" key="1">
    <source>
        <dbReference type="EMBL" id="MBW0471905.1"/>
    </source>
</evidence>
<dbReference type="Proteomes" id="UP000765509">
    <property type="component" value="Unassembled WGS sequence"/>
</dbReference>
<comment type="caution">
    <text evidence="1">The sequence shown here is derived from an EMBL/GenBank/DDBJ whole genome shotgun (WGS) entry which is preliminary data.</text>
</comment>
<accession>A0A9Q3BVH5</accession>
<dbReference type="AlphaFoldDB" id="A0A9Q3BVH5"/>